<evidence type="ECO:0000259" key="6">
    <source>
        <dbReference type="SMART" id="SM00998"/>
    </source>
</evidence>
<evidence type="ECO:0000256" key="1">
    <source>
        <dbReference type="ARBA" id="ARBA00022605"/>
    </source>
</evidence>
<dbReference type="InterPro" id="IPR004769">
    <property type="entry name" value="Pur_lyase"/>
</dbReference>
<sequence>MRNLYSTPLNSRYASKEMSFIFSDDMKFTTWRKLWVALAEGERELGLNITEEQIKELKEHINDINYEEAAKKEKEVRHDVMSHVYAYGLQCPAAKGIIHLGATSCYVGDNTDVIIMRDGLNLIKNKIVTVLNHLKNFALEYKDMPTLGFTHFQPAQLTTVGKRATLWMQDLVMDIENIDFLISTLKLRGVKGTTGTQASFMELFDGDESKVKALDKIVAEKMGFEKSYGVTGQTYPRKLDSIVLNTLSEIAQSAYKFSNDLRLLQNMKEMEEPFEKNQIGSSAMAYKRNPMRSERISALARYVIVDALNPAITAGTQWFERTLDDSANKRLSVAEGFLALDGVLNLYINIAENMVVYDKVIASHVQRELPFMATENIMMEAVKRGKDRQELHEQIRVHSMAAAQRVKGEGLDNDLIDRIISDESFGLSKEEILAVIDPTKFVGRAPSQVVEFIDEYVDPIIKNNEEALKIKSEITV</sequence>
<keyword evidence="3 5" id="KW-0456">Lyase</keyword>
<comment type="pathway">
    <text evidence="5">Purine metabolism; AMP biosynthesis via de novo pathway; AMP from IMP: step 2/2.</text>
</comment>
<evidence type="ECO:0000313" key="9">
    <source>
        <dbReference type="Proteomes" id="UP000191056"/>
    </source>
</evidence>
<dbReference type="GO" id="GO:0005829">
    <property type="term" value="C:cytosol"/>
    <property type="evidence" value="ECO:0007669"/>
    <property type="project" value="TreeGrafter"/>
</dbReference>
<dbReference type="FunFam" id="1.10.275.60:FF:000001">
    <property type="entry name" value="Adenylosuccinate lyase"/>
    <property type="match status" value="1"/>
</dbReference>
<dbReference type="GO" id="GO:0070626">
    <property type="term" value="F:(S)-2-(5-amino-1-(5-phospho-D-ribosyl)imidazole-4-carboxamido) succinate lyase (fumarate-forming) activity"/>
    <property type="evidence" value="ECO:0007669"/>
    <property type="project" value="TreeGrafter"/>
</dbReference>
<dbReference type="PROSITE" id="PS00163">
    <property type="entry name" value="FUMARATE_LYASES"/>
    <property type="match status" value="1"/>
</dbReference>
<name>A0A1V4J0C7_9CLOT</name>
<evidence type="ECO:0000256" key="5">
    <source>
        <dbReference type="RuleBase" id="RU361172"/>
    </source>
</evidence>
<evidence type="ECO:0000313" key="10">
    <source>
        <dbReference type="Proteomes" id="UP000265930"/>
    </source>
</evidence>
<dbReference type="InterPro" id="IPR019468">
    <property type="entry name" value="AdenyloSucc_lyase_C"/>
</dbReference>
<dbReference type="GO" id="GO:0004018">
    <property type="term" value="F:N6-(1,2-dicarboxyethyl)AMP AMP-lyase (fumarate-forming) activity"/>
    <property type="evidence" value="ECO:0007669"/>
    <property type="project" value="UniProtKB-UniRule"/>
</dbReference>
<comment type="similarity">
    <text evidence="5">Belongs to the lyase 1 family. Adenylosuccinate lyase subfamily.</text>
</comment>
<evidence type="ECO:0000256" key="3">
    <source>
        <dbReference type="ARBA" id="ARBA00023239"/>
    </source>
</evidence>
<comment type="catalytic activity">
    <reaction evidence="5">
        <text>N(6)-(1,2-dicarboxyethyl)-AMP = fumarate + AMP</text>
        <dbReference type="Rhea" id="RHEA:16853"/>
        <dbReference type="ChEBI" id="CHEBI:29806"/>
        <dbReference type="ChEBI" id="CHEBI:57567"/>
        <dbReference type="ChEBI" id="CHEBI:456215"/>
        <dbReference type="EC" id="4.3.2.2"/>
    </reaction>
</comment>
<dbReference type="AlphaFoldDB" id="A0A1V4J0C7"/>
<dbReference type="EC" id="4.3.2.2" evidence="4 5"/>
<dbReference type="NCBIfam" id="TIGR00928">
    <property type="entry name" value="purB"/>
    <property type="match status" value="1"/>
</dbReference>
<dbReference type="PANTHER" id="PTHR43172">
    <property type="entry name" value="ADENYLOSUCCINATE LYASE"/>
    <property type="match status" value="1"/>
</dbReference>
<evidence type="ECO:0000256" key="4">
    <source>
        <dbReference type="NCBIfam" id="TIGR00928"/>
    </source>
</evidence>
<gene>
    <name evidence="7" type="primary">purB</name>
    <name evidence="7" type="ORF">CLCHR_06560</name>
    <name evidence="8" type="ORF">D2A34_08205</name>
</gene>
<reference evidence="7 9" key="1">
    <citation type="submission" date="2017-03" db="EMBL/GenBank/DDBJ databases">
        <title>Genome sequence of Clostridium chromiireducens DSM 23318.</title>
        <authorList>
            <person name="Poehlein A."/>
            <person name="Daniel R."/>
        </authorList>
    </citation>
    <scope>NUCLEOTIDE SEQUENCE [LARGE SCALE GENOMIC DNA]</scope>
    <source>
        <strain evidence="7 9">DSM 23318</strain>
    </source>
</reference>
<dbReference type="InterPro" id="IPR022761">
    <property type="entry name" value="Fumarate_lyase_N"/>
</dbReference>
<dbReference type="Gene3D" id="1.10.40.30">
    <property type="entry name" value="Fumarase/aspartase (C-terminal domain)"/>
    <property type="match status" value="1"/>
</dbReference>
<reference evidence="8 10" key="2">
    <citation type="submission" date="2018-08" db="EMBL/GenBank/DDBJ databases">
        <title>Genome of Clostridium chromiireducens C1, DSM12136.</title>
        <authorList>
            <person name="Xing M."/>
            <person name="Wei Y."/>
            <person name="Ang E.L."/>
            <person name="Zhao H."/>
            <person name="Zhang Y."/>
        </authorList>
    </citation>
    <scope>NUCLEOTIDE SEQUENCE [LARGE SCALE GENOMIC DNA]</scope>
    <source>
        <strain evidence="8 10">C1</strain>
    </source>
</reference>
<keyword evidence="9" id="KW-1185">Reference proteome</keyword>
<dbReference type="EMBL" id="QXDJ01000002">
    <property type="protein sequence ID" value="RII35180.1"/>
    <property type="molecule type" value="Genomic_DNA"/>
</dbReference>
<dbReference type="SUPFAM" id="SSF48557">
    <property type="entry name" value="L-aspartase-like"/>
    <property type="match status" value="1"/>
</dbReference>
<dbReference type="RefSeq" id="WP_079438253.1">
    <property type="nucleotide sequence ID" value="NZ_JBLZIA010000003.1"/>
</dbReference>
<evidence type="ECO:0000256" key="2">
    <source>
        <dbReference type="ARBA" id="ARBA00022755"/>
    </source>
</evidence>
<dbReference type="UniPathway" id="UPA00075">
    <property type="reaction ID" value="UER00336"/>
</dbReference>
<keyword evidence="1" id="KW-0028">Amino-acid biosynthesis</keyword>
<dbReference type="InterPro" id="IPR020557">
    <property type="entry name" value="Fumarate_lyase_CS"/>
</dbReference>
<dbReference type="Proteomes" id="UP000265930">
    <property type="component" value="Unassembled WGS sequence"/>
</dbReference>
<dbReference type="PRINTS" id="PR00149">
    <property type="entry name" value="FUMRATELYASE"/>
</dbReference>
<dbReference type="InterPro" id="IPR008948">
    <property type="entry name" value="L-Aspartase-like"/>
</dbReference>
<dbReference type="PANTHER" id="PTHR43172:SF1">
    <property type="entry name" value="ADENYLOSUCCINATE LYASE"/>
    <property type="match status" value="1"/>
</dbReference>
<dbReference type="GO" id="GO:0044208">
    <property type="term" value="P:'de novo' AMP biosynthetic process"/>
    <property type="evidence" value="ECO:0007669"/>
    <property type="project" value="UniProtKB-UniPathway"/>
</dbReference>
<evidence type="ECO:0000313" key="8">
    <source>
        <dbReference type="EMBL" id="RII35180.1"/>
    </source>
</evidence>
<dbReference type="Pfam" id="PF10397">
    <property type="entry name" value="ADSL_C"/>
    <property type="match status" value="1"/>
</dbReference>
<dbReference type="OrthoDB" id="9768878at2"/>
<comment type="caution">
    <text evidence="7">The sequence shown here is derived from an EMBL/GenBank/DDBJ whole genome shotgun (WGS) entry which is preliminary data.</text>
</comment>
<dbReference type="EMBL" id="MZGT01000007">
    <property type="protein sequence ID" value="OPJ65464.1"/>
    <property type="molecule type" value="Genomic_DNA"/>
</dbReference>
<dbReference type="STRING" id="225345.CLCHR_06560"/>
<dbReference type="Gene3D" id="1.20.200.10">
    <property type="entry name" value="Fumarase/aspartase (Central domain)"/>
    <property type="match status" value="1"/>
</dbReference>
<dbReference type="GO" id="GO:0008652">
    <property type="term" value="P:amino acid biosynthetic process"/>
    <property type="evidence" value="ECO:0007669"/>
    <property type="project" value="UniProtKB-KW"/>
</dbReference>
<dbReference type="UniPathway" id="UPA00074">
    <property type="reaction ID" value="UER00132"/>
</dbReference>
<dbReference type="Gene3D" id="1.10.275.60">
    <property type="match status" value="1"/>
</dbReference>
<organism evidence="7 9">
    <name type="scientific">Clostridium chromiireducens</name>
    <dbReference type="NCBI Taxonomy" id="225345"/>
    <lineage>
        <taxon>Bacteria</taxon>
        <taxon>Bacillati</taxon>
        <taxon>Bacillota</taxon>
        <taxon>Clostridia</taxon>
        <taxon>Eubacteriales</taxon>
        <taxon>Clostridiaceae</taxon>
        <taxon>Clostridium</taxon>
    </lineage>
</organism>
<evidence type="ECO:0000313" key="7">
    <source>
        <dbReference type="EMBL" id="OPJ65464.1"/>
    </source>
</evidence>
<keyword evidence="2 5" id="KW-0658">Purine biosynthesis</keyword>
<dbReference type="SMART" id="SM00998">
    <property type="entry name" value="ADSL_C"/>
    <property type="match status" value="1"/>
</dbReference>
<comment type="pathway">
    <text evidence="5">Purine metabolism; IMP biosynthesis via de novo pathway; 5-amino-1-(5-phospho-D-ribosyl)imidazole-4-carboxamide from 5-amino-1-(5-phospho-D-ribosyl)imidazole-4-carboxylate: step 2/2.</text>
</comment>
<proteinExistence type="inferred from homology"/>
<comment type="catalytic activity">
    <reaction evidence="5">
        <text>(2S)-2-[5-amino-1-(5-phospho-beta-D-ribosyl)imidazole-4-carboxamido]succinate = 5-amino-1-(5-phospho-beta-D-ribosyl)imidazole-4-carboxamide + fumarate</text>
        <dbReference type="Rhea" id="RHEA:23920"/>
        <dbReference type="ChEBI" id="CHEBI:29806"/>
        <dbReference type="ChEBI" id="CHEBI:58443"/>
        <dbReference type="ChEBI" id="CHEBI:58475"/>
        <dbReference type="EC" id="4.3.2.2"/>
    </reaction>
</comment>
<dbReference type="CDD" id="cd03302">
    <property type="entry name" value="Adenylsuccinate_lyase_2"/>
    <property type="match status" value="1"/>
</dbReference>
<feature type="domain" description="Adenylosuccinate lyase C-terminal" evidence="6">
    <location>
        <begin position="369"/>
        <end position="453"/>
    </location>
</feature>
<dbReference type="Pfam" id="PF00206">
    <property type="entry name" value="Lyase_1"/>
    <property type="match status" value="1"/>
</dbReference>
<dbReference type="Proteomes" id="UP000191056">
    <property type="component" value="Unassembled WGS sequence"/>
</dbReference>
<dbReference type="GO" id="GO:0006189">
    <property type="term" value="P:'de novo' IMP biosynthetic process"/>
    <property type="evidence" value="ECO:0007669"/>
    <property type="project" value="UniProtKB-UniPathway"/>
</dbReference>
<accession>A0A1V4J0C7</accession>
<protein>
    <recommendedName>
        <fullName evidence="4 5">Adenylosuccinate lyase</fullName>
        <shortName evidence="5">ASL</shortName>
        <ecNumber evidence="4 5">4.3.2.2</ecNumber>
    </recommendedName>
    <alternativeName>
        <fullName evidence="5">Adenylosuccinase</fullName>
    </alternativeName>
</protein>
<dbReference type="InterPro" id="IPR000362">
    <property type="entry name" value="Fumarate_lyase_fam"/>
</dbReference>